<dbReference type="InterPro" id="IPR017896">
    <property type="entry name" value="4Fe4S_Fe-S-bd"/>
</dbReference>
<dbReference type="PROSITE" id="PS51379">
    <property type="entry name" value="4FE4S_FER_2"/>
    <property type="match status" value="3"/>
</dbReference>
<keyword evidence="4" id="KW-0408">Iron</keyword>
<evidence type="ECO:0000256" key="5">
    <source>
        <dbReference type="ARBA" id="ARBA00023014"/>
    </source>
</evidence>
<evidence type="ECO:0000256" key="2">
    <source>
        <dbReference type="ARBA" id="ARBA00022723"/>
    </source>
</evidence>
<dbReference type="HOGENOM" id="CLU_043374_1_3_6"/>
<evidence type="ECO:0000313" key="8">
    <source>
        <dbReference type="Proteomes" id="UP000002675"/>
    </source>
</evidence>
<dbReference type="PANTHER" id="PTHR43177">
    <property type="entry name" value="PROTEIN NRFC"/>
    <property type="match status" value="1"/>
</dbReference>
<keyword evidence="5" id="KW-0411">Iron-sulfur</keyword>
<dbReference type="CDD" id="cd10551">
    <property type="entry name" value="PsrB"/>
    <property type="match status" value="1"/>
</dbReference>
<dbReference type="GO" id="GO:0046872">
    <property type="term" value="F:metal ion binding"/>
    <property type="evidence" value="ECO:0007669"/>
    <property type="project" value="UniProtKB-KW"/>
</dbReference>
<name>Q7MM21_VIBVY</name>
<dbReference type="InterPro" id="IPR050954">
    <property type="entry name" value="ET_IronSulfur_Cluster-Binding"/>
</dbReference>
<dbReference type="PROSITE" id="PS00198">
    <property type="entry name" value="4FE4S_FER_1"/>
    <property type="match status" value="1"/>
</dbReference>
<dbReference type="InterPro" id="IPR017900">
    <property type="entry name" value="4Fe4S_Fe_S_CS"/>
</dbReference>
<dbReference type="FunFam" id="3.30.70.20:FF:000014">
    <property type="entry name" value="Cytochrome c nitrite reductase, Fe-S protein"/>
    <property type="match status" value="1"/>
</dbReference>
<dbReference type="AlphaFoldDB" id="Q7MM21"/>
<feature type="domain" description="4Fe-4S ferredoxin-type" evidence="6">
    <location>
        <begin position="123"/>
        <end position="158"/>
    </location>
</feature>
<dbReference type="STRING" id="672.VV93_v1c11710"/>
<dbReference type="KEGG" id="vvy:VV1252"/>
<gene>
    <name evidence="7" type="ordered locus">VV1252</name>
</gene>
<reference evidence="7 8" key="1">
    <citation type="journal article" date="2003" name="Genome Res.">
        <title>Comparative genome analysis of Vibrio vulnificus, a marine pathogen.</title>
        <authorList>
            <person name="Chen C.Y."/>
            <person name="Wu K.M."/>
            <person name="Chang Y.C."/>
            <person name="Chang C.H."/>
            <person name="Tsai H.C."/>
            <person name="Liao T.L."/>
            <person name="Liu Y.M."/>
            <person name="Chen H.J."/>
            <person name="Shen A.B."/>
            <person name="Li J.C."/>
            <person name="Su T.L."/>
            <person name="Shao C.P."/>
            <person name="Lee C.T."/>
            <person name="Hor L.I."/>
            <person name="Tsai S.F."/>
        </authorList>
    </citation>
    <scope>NUCLEOTIDE SEQUENCE [LARGE SCALE GENOMIC DNA]</scope>
    <source>
        <strain evidence="7 8">YJ016</strain>
    </source>
</reference>
<dbReference type="InterPro" id="IPR006311">
    <property type="entry name" value="TAT_signal"/>
</dbReference>
<dbReference type="Gene3D" id="3.30.70.20">
    <property type="match status" value="2"/>
</dbReference>
<evidence type="ECO:0000256" key="4">
    <source>
        <dbReference type="ARBA" id="ARBA00023004"/>
    </source>
</evidence>
<dbReference type="PANTHER" id="PTHR43177:SF3">
    <property type="entry name" value="PROTEIN NRFC HOMOLOG"/>
    <property type="match status" value="1"/>
</dbReference>
<keyword evidence="3" id="KW-0677">Repeat</keyword>
<dbReference type="Proteomes" id="UP000002675">
    <property type="component" value="Chromosome I"/>
</dbReference>
<organism evidence="7 8">
    <name type="scientific">Vibrio vulnificus (strain YJ016)</name>
    <dbReference type="NCBI Taxonomy" id="196600"/>
    <lineage>
        <taxon>Bacteria</taxon>
        <taxon>Pseudomonadati</taxon>
        <taxon>Pseudomonadota</taxon>
        <taxon>Gammaproteobacteria</taxon>
        <taxon>Vibrionales</taxon>
        <taxon>Vibrionaceae</taxon>
        <taxon>Vibrio</taxon>
    </lineage>
</organism>
<evidence type="ECO:0000256" key="3">
    <source>
        <dbReference type="ARBA" id="ARBA00022737"/>
    </source>
</evidence>
<evidence type="ECO:0000256" key="1">
    <source>
        <dbReference type="ARBA" id="ARBA00022485"/>
    </source>
</evidence>
<dbReference type="eggNOG" id="COG0437">
    <property type="taxonomic scope" value="Bacteria"/>
</dbReference>
<dbReference type="PROSITE" id="PS51318">
    <property type="entry name" value="TAT"/>
    <property type="match status" value="1"/>
</dbReference>
<dbReference type="InterPro" id="IPR017567">
    <property type="entry name" value="Cyt_c_NO2Rdtase_NrfC"/>
</dbReference>
<feature type="domain" description="4Fe-4S ferredoxin-type" evidence="6">
    <location>
        <begin position="160"/>
        <end position="189"/>
    </location>
</feature>
<evidence type="ECO:0000313" key="7">
    <source>
        <dbReference type="EMBL" id="BAC94016.1"/>
    </source>
</evidence>
<dbReference type="SUPFAM" id="SSF54862">
    <property type="entry name" value="4Fe-4S ferredoxins"/>
    <property type="match status" value="1"/>
</dbReference>
<feature type="domain" description="4Fe-4S ferredoxin-type" evidence="6">
    <location>
        <begin position="81"/>
        <end position="109"/>
    </location>
</feature>
<accession>Q7MM21</accession>
<protein>
    <submittedName>
        <fullName evidence="7">Formate-dependent nitrite reductase complex, Fe-S protein</fullName>
    </submittedName>
</protein>
<dbReference type="Pfam" id="PF13247">
    <property type="entry name" value="Fer4_11"/>
    <property type="match status" value="1"/>
</dbReference>
<dbReference type="NCBIfam" id="TIGR03149">
    <property type="entry name" value="cyt_nit_nrfC"/>
    <property type="match status" value="1"/>
</dbReference>
<proteinExistence type="predicted"/>
<sequence>MMFMPIKPKCWAWSAKRKSRCVWIATLTLTRKKRRGNMSCSRRNFLAGGGALIMTTGIAGTSMVTGRLAFAEEDKGQAIRYGMIHDETACIGCTACTDACREVNKVPEGVSRLEIIRSEPHGEYPNVDYRFTRKSCQHCENPPCVYVCPTGAAYKDEKTGIVDVHKEKCVGCGYCLAACPYQVRFFNPVDHSADKCNFCRDTNLAQGKLPACVESCPTKALIFGDLNDPQSDVNRVLAEKVYYRDKVHLGTKPKLFKIPHQKGEV</sequence>
<keyword evidence="2" id="KW-0479">Metal-binding</keyword>
<evidence type="ECO:0000259" key="6">
    <source>
        <dbReference type="PROSITE" id="PS51379"/>
    </source>
</evidence>
<dbReference type="EMBL" id="BA000037">
    <property type="protein sequence ID" value="BAC94016.1"/>
    <property type="molecule type" value="Genomic_DNA"/>
</dbReference>
<dbReference type="GO" id="GO:0051539">
    <property type="term" value="F:4 iron, 4 sulfur cluster binding"/>
    <property type="evidence" value="ECO:0007669"/>
    <property type="project" value="UniProtKB-KW"/>
</dbReference>
<keyword evidence="1" id="KW-0004">4Fe-4S</keyword>